<feature type="domain" description="BRCT" evidence="17">
    <location>
        <begin position="39"/>
        <end position="126"/>
    </location>
</feature>
<evidence type="ECO:0000259" key="17">
    <source>
        <dbReference type="PROSITE" id="PS50172"/>
    </source>
</evidence>
<dbReference type="InParanoid" id="A0A1X2HVD3"/>
<evidence type="ECO:0000256" key="2">
    <source>
        <dbReference type="ARBA" id="ARBA00010945"/>
    </source>
</evidence>
<evidence type="ECO:0000256" key="16">
    <source>
        <dbReference type="SAM" id="MobiDB-lite"/>
    </source>
</evidence>
<dbReference type="EC" id="2.7.7.-" evidence="14"/>
<dbReference type="Gene3D" id="6.10.250.1490">
    <property type="match status" value="1"/>
</dbReference>
<dbReference type="PROSITE" id="PS50172">
    <property type="entry name" value="BRCT"/>
    <property type="match status" value="1"/>
</dbReference>
<keyword evidence="11 14" id="KW-0234">DNA repair</keyword>
<keyword evidence="9 15" id="KW-0460">Magnesium</keyword>
<dbReference type="PANTHER" id="PTHR45990">
    <property type="entry name" value="DNA REPAIR PROTEIN REV1"/>
    <property type="match status" value="1"/>
</dbReference>
<dbReference type="GO" id="GO:0042276">
    <property type="term" value="P:error-prone translesion synthesis"/>
    <property type="evidence" value="ECO:0007669"/>
    <property type="project" value="InterPro"/>
</dbReference>
<gene>
    <name evidence="19" type="ORF">BCR43DRAFT_451021</name>
</gene>
<dbReference type="SUPFAM" id="SSF56672">
    <property type="entry name" value="DNA/RNA polymerases"/>
    <property type="match status" value="1"/>
</dbReference>
<dbReference type="Gene3D" id="3.40.50.10190">
    <property type="entry name" value="BRCT domain"/>
    <property type="match status" value="1"/>
</dbReference>
<comment type="similarity">
    <text evidence="2 14">Belongs to the DNA polymerase type-Y family.</text>
</comment>
<dbReference type="InterPro" id="IPR025527">
    <property type="entry name" value="HUWE1/Rev1_UBM"/>
</dbReference>
<evidence type="ECO:0000313" key="20">
    <source>
        <dbReference type="Proteomes" id="UP000242180"/>
    </source>
</evidence>
<feature type="domain" description="UmuC" evidence="18">
    <location>
        <begin position="329"/>
        <end position="516"/>
    </location>
</feature>
<dbReference type="Gene3D" id="1.10.150.20">
    <property type="entry name" value="5' to 3' exonuclease, C-terminal subdomain"/>
    <property type="match status" value="1"/>
</dbReference>
<feature type="compositionally biased region" description="Pro residues" evidence="16">
    <location>
        <begin position="785"/>
        <end position="801"/>
    </location>
</feature>
<dbReference type="GO" id="GO:0006281">
    <property type="term" value="P:DNA repair"/>
    <property type="evidence" value="ECO:0007669"/>
    <property type="project" value="UniProtKB-KW"/>
</dbReference>
<feature type="region of interest" description="Disordered" evidence="16">
    <location>
        <begin position="778"/>
        <end position="942"/>
    </location>
</feature>
<dbReference type="Gene3D" id="3.30.70.270">
    <property type="match status" value="1"/>
</dbReference>
<feature type="compositionally biased region" description="Basic and acidic residues" evidence="16">
    <location>
        <begin position="199"/>
        <end position="226"/>
    </location>
</feature>
<dbReference type="GO" id="GO:0046872">
    <property type="term" value="F:metal ion binding"/>
    <property type="evidence" value="ECO:0007669"/>
    <property type="project" value="UniProtKB-KW"/>
</dbReference>
<keyword evidence="12 14" id="KW-0539">Nucleus</keyword>
<evidence type="ECO:0000256" key="5">
    <source>
        <dbReference type="ARBA" id="ARBA00022679"/>
    </source>
</evidence>
<feature type="binding site" evidence="15">
    <location>
        <position position="432"/>
    </location>
    <ligand>
        <name>Mg(2+)</name>
        <dbReference type="ChEBI" id="CHEBI:18420"/>
        <label>1</label>
    </ligand>
</feature>
<dbReference type="InterPro" id="IPR043502">
    <property type="entry name" value="DNA/RNA_pol_sf"/>
</dbReference>
<dbReference type="OrthoDB" id="427711at2759"/>
<feature type="region of interest" description="Disordered" evidence="16">
    <location>
        <begin position="135"/>
        <end position="238"/>
    </location>
</feature>
<dbReference type="Pfam" id="PF16727">
    <property type="entry name" value="REV1_C"/>
    <property type="match status" value="1"/>
</dbReference>
<sequence>MADNPYGAIKFGEFRKYMQNKRAKLKDQERLIENHASQEHPAIFANLSIYINGYTTPPQSELRRLIIEYGGDYQHYLMKSCVTHIVASNLTNAKMKEFRSYKVVRPEWVIESIRAGRLLPWSKYRVVPRNTDQSALPFATSKDTPEINAEGQDQEQVSDQTSPTGSIEELPIRGESVHEEPGQEESVQEESGQEESVQEESRQEESVQESFHEESVSKGPDYERSMQHSPGGTDDGTTEQIDRALSVEPRSPSGKDLNAALLANEWARENTTVNPNFIKKFYSSSRLHHLSTWKAELREIVRKMEQKFPDGSDPTGARKRHQLDGHRVVMHVDFDCFFASVGLLDRPHLRDKPVGVSHGRGIKGNSSSDIASCNYIARDYGIRNGMHIGEAKQKCPELQVIPYEFEKYRSISEKFYEILFSYADVIEAVSVDEALMEVASHVTQTNAGQEDALAREIRSKIRDATGCEASIGIGQNILLARLATKKAKPCGQFNALDCDLPAFLAEQDVRDLPGVGYAMEEKLEELGVATVEQLSHVTLGELQRRFGPKQGRTLYNFSRGIDKRPLNIEKPRQSVSAEVNWGVRFETDDQVKSFVQGLSQEISERLKNVQKLAKNVTLKVLRRRLDAGEASKHLGCGECDSFSKSTTLAQATDDPEVIHQHVYAMLNTFRFHIEDIRGLGIQMQKLEDDGNKTKKAMQGILKFTRAASKLPSEGPARESAPETRPSPPPQTASMTHPPPSIPPPAVSGSKMTVDKTVFDELPPNVQEELRSTYDLVFTSTSAPAGPGPMPTRDLPSPPDPLAPQSSAATRPPGTQGLLFSQMPELPPWSQLDPDSLLSLPSGMRQQVLQAYSAAARDKRDTAESLVPQSPPPQTRQPPPSPTTHGTRRIKTAPPPPSPSPSPSPSRRGRKRKAVAGGAPSATLTQLFGPTTPRTAAERSKKLERERLPWDCDFWNDLTPEMQQEIIADYRRARAAEERRTGDAHFQQARNKLMDEPVPIVDLPSLDSPQLLGHRDIEGVRQALHEWMTAFPVGPEQEDADVVRQYVMDLVRAKYLEQARLVLAFLVWLSEGKHATAWPQIVNTLRKDVLDEVERMYHCKLDLE</sequence>
<dbReference type="PANTHER" id="PTHR45990:SF1">
    <property type="entry name" value="DNA REPAIR PROTEIN REV1"/>
    <property type="match status" value="1"/>
</dbReference>
<evidence type="ECO:0000256" key="4">
    <source>
        <dbReference type="ARBA" id="ARBA00022634"/>
    </source>
</evidence>
<dbReference type="FunFam" id="3.30.1490.100:FF:000001">
    <property type="entry name" value="DNA repair protein REV1"/>
    <property type="match status" value="1"/>
</dbReference>
<evidence type="ECO:0000313" key="19">
    <source>
        <dbReference type="EMBL" id="ORZ03555.1"/>
    </source>
</evidence>
<dbReference type="Pfam" id="PF11799">
    <property type="entry name" value="IMS_C"/>
    <property type="match status" value="1"/>
</dbReference>
<dbReference type="Proteomes" id="UP000242180">
    <property type="component" value="Unassembled WGS sequence"/>
</dbReference>
<feature type="binding site" evidence="15">
    <location>
        <position position="433"/>
    </location>
    <ligand>
        <name>Mg(2+)</name>
        <dbReference type="ChEBI" id="CHEBI:18420"/>
        <label>1</label>
    </ligand>
</feature>
<dbReference type="AlphaFoldDB" id="A0A1X2HVD3"/>
<dbReference type="InterPro" id="IPR036420">
    <property type="entry name" value="BRCT_dom_sf"/>
</dbReference>
<keyword evidence="5 14" id="KW-0808">Transferase</keyword>
<dbReference type="FunCoup" id="A0A1X2HVD3">
    <property type="interactions" value="406"/>
</dbReference>
<dbReference type="EMBL" id="MCGN01000001">
    <property type="protein sequence ID" value="ORZ03555.1"/>
    <property type="molecule type" value="Genomic_DNA"/>
</dbReference>
<feature type="compositionally biased region" description="Low complexity" evidence="16">
    <location>
        <begin position="827"/>
        <end position="841"/>
    </location>
</feature>
<dbReference type="InterPro" id="IPR001357">
    <property type="entry name" value="BRCT_dom"/>
</dbReference>
<evidence type="ECO:0000256" key="11">
    <source>
        <dbReference type="ARBA" id="ARBA00023204"/>
    </source>
</evidence>
<dbReference type="Gene3D" id="3.30.1490.100">
    <property type="entry name" value="DNA polymerase, Y-family, little finger domain"/>
    <property type="match status" value="1"/>
</dbReference>
<dbReference type="SUPFAM" id="SSF100879">
    <property type="entry name" value="Lesion bypass DNA polymerase (Y-family), little finger domain"/>
    <property type="match status" value="1"/>
</dbReference>
<dbReference type="InterPro" id="IPR031991">
    <property type="entry name" value="Rev1_C"/>
</dbReference>
<comment type="function">
    <text evidence="13">Deoxycytidyl transferase involved in DNA repair. Transfers a dCMP residue from dCTP to the 3'-end of a DNA primer in a template-dependent reaction. May assist in the first step in the bypass of abasic lesions by the insertion of a nucleotide opposite the lesion. Required for normal induction of mutations by physical and chemical agents. Involved in mitochondrial DNA mutagenesis.</text>
</comment>
<dbReference type="InterPro" id="IPR036775">
    <property type="entry name" value="DNA_pol_Y-fam_lit_finger_sf"/>
</dbReference>
<evidence type="ECO:0000256" key="14">
    <source>
        <dbReference type="PIRNR" id="PIRNR036573"/>
    </source>
</evidence>
<reference evidence="19 20" key="1">
    <citation type="submission" date="2016-07" db="EMBL/GenBank/DDBJ databases">
        <title>Pervasive Adenine N6-methylation of Active Genes in Fungi.</title>
        <authorList>
            <consortium name="DOE Joint Genome Institute"/>
            <person name="Mondo S.J."/>
            <person name="Dannebaum R.O."/>
            <person name="Kuo R.C."/>
            <person name="Labutti K."/>
            <person name="Haridas S."/>
            <person name="Kuo A."/>
            <person name="Salamov A."/>
            <person name="Ahrendt S.R."/>
            <person name="Lipzen A."/>
            <person name="Sullivan W."/>
            <person name="Andreopoulos W.B."/>
            <person name="Clum A."/>
            <person name="Lindquist E."/>
            <person name="Daum C."/>
            <person name="Ramamoorthy G.K."/>
            <person name="Gryganskyi A."/>
            <person name="Culley D."/>
            <person name="Magnuson J.K."/>
            <person name="James T.Y."/>
            <person name="O'Malley M.A."/>
            <person name="Stajich J.E."/>
            <person name="Spatafora J.W."/>
            <person name="Visel A."/>
            <person name="Grigoriev I.V."/>
        </authorList>
    </citation>
    <scope>NUCLEOTIDE SEQUENCE [LARGE SCALE GENOMIC DNA]</scope>
    <source>
        <strain evidence="19 20">NRRL 2496</strain>
    </source>
</reference>
<evidence type="ECO:0000256" key="1">
    <source>
        <dbReference type="ARBA" id="ARBA00004123"/>
    </source>
</evidence>
<dbReference type="OMA" id="HHYYSKT"/>
<keyword evidence="20" id="KW-1185">Reference proteome</keyword>
<dbReference type="InterPro" id="IPR001126">
    <property type="entry name" value="UmuC"/>
</dbReference>
<dbReference type="Pfam" id="PF21999">
    <property type="entry name" value="IMS_HHH_1"/>
    <property type="match status" value="1"/>
</dbReference>
<dbReference type="PIRSF" id="PIRSF036573">
    <property type="entry name" value="REV1"/>
    <property type="match status" value="1"/>
</dbReference>
<feature type="compositionally biased region" description="Basic and acidic residues" evidence="16">
    <location>
        <begin position="170"/>
        <end position="181"/>
    </location>
</feature>
<dbReference type="InterPro" id="IPR017961">
    <property type="entry name" value="DNA_pol_Y-fam_little_finger"/>
</dbReference>
<feature type="compositionally biased region" description="Acidic residues" evidence="16">
    <location>
        <begin position="182"/>
        <end position="198"/>
    </location>
</feature>
<dbReference type="Gene3D" id="3.40.1170.60">
    <property type="match status" value="1"/>
</dbReference>
<evidence type="ECO:0000256" key="3">
    <source>
        <dbReference type="ARBA" id="ARBA00020399"/>
    </source>
</evidence>
<dbReference type="GO" id="GO:0005634">
    <property type="term" value="C:nucleus"/>
    <property type="evidence" value="ECO:0007669"/>
    <property type="project" value="UniProtKB-SubCell"/>
</dbReference>
<feature type="compositionally biased region" description="Polar residues" evidence="16">
    <location>
        <begin position="921"/>
        <end position="933"/>
    </location>
</feature>
<feature type="region of interest" description="Disordered" evidence="16">
    <location>
        <begin position="704"/>
        <end position="750"/>
    </location>
</feature>
<dbReference type="PROSITE" id="PS50173">
    <property type="entry name" value="UMUC"/>
    <property type="match status" value="1"/>
</dbReference>
<dbReference type="FunFam" id="3.40.50.10190:FF:000011">
    <property type="entry name" value="DNA repair protein REV1"/>
    <property type="match status" value="1"/>
</dbReference>
<name>A0A1X2HVD3_SYNRA</name>
<dbReference type="InterPro" id="IPR012112">
    <property type="entry name" value="REV1"/>
</dbReference>
<dbReference type="SUPFAM" id="SSF52113">
    <property type="entry name" value="BRCT domain"/>
    <property type="match status" value="1"/>
</dbReference>
<protein>
    <recommendedName>
        <fullName evidence="3 14">DNA repair protein REV1</fullName>
        <ecNumber evidence="14">2.7.7.-</ecNumber>
    </recommendedName>
</protein>
<evidence type="ECO:0000256" key="15">
    <source>
        <dbReference type="PIRSR" id="PIRSR036573-2"/>
    </source>
</evidence>
<dbReference type="InterPro" id="IPR038401">
    <property type="entry name" value="Rev1_C_sf"/>
</dbReference>
<feature type="compositionally biased region" description="Pro residues" evidence="16">
    <location>
        <begin position="868"/>
        <end position="881"/>
    </location>
</feature>
<evidence type="ECO:0000256" key="9">
    <source>
        <dbReference type="ARBA" id="ARBA00022842"/>
    </source>
</evidence>
<dbReference type="GO" id="GO:0003684">
    <property type="term" value="F:damaged DNA binding"/>
    <property type="evidence" value="ECO:0007669"/>
    <property type="project" value="UniProtKB-UniRule"/>
</dbReference>
<dbReference type="CDD" id="cd01701">
    <property type="entry name" value="PolY_Rev1"/>
    <property type="match status" value="1"/>
</dbReference>
<evidence type="ECO:0000256" key="7">
    <source>
        <dbReference type="ARBA" id="ARBA00022723"/>
    </source>
</evidence>
<organism evidence="19 20">
    <name type="scientific">Syncephalastrum racemosum</name>
    <name type="common">Filamentous fungus</name>
    <dbReference type="NCBI Taxonomy" id="13706"/>
    <lineage>
        <taxon>Eukaryota</taxon>
        <taxon>Fungi</taxon>
        <taxon>Fungi incertae sedis</taxon>
        <taxon>Mucoromycota</taxon>
        <taxon>Mucoromycotina</taxon>
        <taxon>Mucoromycetes</taxon>
        <taxon>Mucorales</taxon>
        <taxon>Syncephalastraceae</taxon>
        <taxon>Syncephalastrum</taxon>
    </lineage>
</organism>
<dbReference type="GO" id="GO:0017125">
    <property type="term" value="F:deoxycytidyl transferase activity"/>
    <property type="evidence" value="ECO:0007669"/>
    <property type="project" value="TreeGrafter"/>
</dbReference>
<keyword evidence="7 15" id="KW-0479">Metal-binding</keyword>
<dbReference type="Gene3D" id="1.20.58.1280">
    <property type="entry name" value="DNA repair protein Rev1, C-terminal domain"/>
    <property type="match status" value="1"/>
</dbReference>
<comment type="caution">
    <text evidence="19">The sequence shown here is derived from an EMBL/GenBank/DDBJ whole genome shotgun (WGS) entry which is preliminary data.</text>
</comment>
<dbReference type="GO" id="GO:0070987">
    <property type="term" value="P:error-free translesion synthesis"/>
    <property type="evidence" value="ECO:0007669"/>
    <property type="project" value="TreeGrafter"/>
</dbReference>
<evidence type="ECO:0000259" key="18">
    <source>
        <dbReference type="PROSITE" id="PS50173"/>
    </source>
</evidence>
<dbReference type="Pfam" id="PF16589">
    <property type="entry name" value="BRCT_2"/>
    <property type="match status" value="1"/>
</dbReference>
<dbReference type="Pfam" id="PF00817">
    <property type="entry name" value="IMS"/>
    <property type="match status" value="1"/>
</dbReference>
<dbReference type="GO" id="GO:0003887">
    <property type="term" value="F:DNA-directed DNA polymerase activity"/>
    <property type="evidence" value="ECO:0007669"/>
    <property type="project" value="InterPro"/>
</dbReference>
<feature type="compositionally biased region" description="Polar residues" evidence="16">
    <location>
        <begin position="154"/>
        <end position="165"/>
    </location>
</feature>
<dbReference type="InterPro" id="IPR053848">
    <property type="entry name" value="IMS_HHH_1"/>
</dbReference>
<dbReference type="STRING" id="13706.A0A1X2HVD3"/>
<evidence type="ECO:0000256" key="6">
    <source>
        <dbReference type="ARBA" id="ARBA00022695"/>
    </source>
</evidence>
<evidence type="ECO:0000256" key="13">
    <source>
        <dbReference type="ARBA" id="ARBA00058985"/>
    </source>
</evidence>
<dbReference type="SMART" id="SM00292">
    <property type="entry name" value="BRCT"/>
    <property type="match status" value="1"/>
</dbReference>
<dbReference type="CDD" id="cd17719">
    <property type="entry name" value="BRCT_Rev1"/>
    <property type="match status" value="1"/>
</dbReference>
<keyword evidence="8 14" id="KW-0227">DNA damage</keyword>
<feature type="binding site" evidence="15">
    <location>
        <position position="333"/>
    </location>
    <ligand>
        <name>Mg(2+)</name>
        <dbReference type="ChEBI" id="CHEBI:18420"/>
        <label>1</label>
    </ligand>
</feature>
<feature type="compositionally biased region" description="Pro residues" evidence="16">
    <location>
        <begin position="724"/>
        <end position="745"/>
    </location>
</feature>
<accession>A0A1X2HVD3</accession>
<keyword evidence="4 14" id="KW-0237">DNA synthesis</keyword>
<comment type="subcellular location">
    <subcellularLocation>
        <location evidence="1 14">Nucleus</location>
    </subcellularLocation>
</comment>
<keyword evidence="10 14" id="KW-0238">DNA-binding</keyword>
<feature type="compositionally biased region" description="Pro residues" evidence="16">
    <location>
        <begin position="892"/>
        <end position="903"/>
    </location>
</feature>
<dbReference type="Pfam" id="PF14377">
    <property type="entry name" value="UBM"/>
    <property type="match status" value="3"/>
</dbReference>
<dbReference type="InterPro" id="IPR043128">
    <property type="entry name" value="Rev_trsase/Diguanyl_cyclase"/>
</dbReference>
<proteinExistence type="inferred from homology"/>
<comment type="cofactor">
    <cofactor evidence="15">
        <name>Mg(2+)</name>
        <dbReference type="ChEBI" id="CHEBI:18420"/>
    </cofactor>
    <text evidence="15">Binds 2 magnesium ions.</text>
</comment>
<evidence type="ECO:0000256" key="10">
    <source>
        <dbReference type="ARBA" id="ARBA00023125"/>
    </source>
</evidence>
<evidence type="ECO:0000256" key="8">
    <source>
        <dbReference type="ARBA" id="ARBA00022763"/>
    </source>
</evidence>
<keyword evidence="6 14" id="KW-0548">Nucleotidyltransferase</keyword>
<evidence type="ECO:0000256" key="12">
    <source>
        <dbReference type="ARBA" id="ARBA00023242"/>
    </source>
</evidence>